<dbReference type="EMBL" id="CAJNOU010000754">
    <property type="protein sequence ID" value="CAF1080256.1"/>
    <property type="molecule type" value="Genomic_DNA"/>
</dbReference>
<dbReference type="EMBL" id="CAJOBE010000470">
    <property type="protein sequence ID" value="CAF3646577.1"/>
    <property type="molecule type" value="Genomic_DNA"/>
</dbReference>
<keyword evidence="3" id="KW-0732">Signal</keyword>
<feature type="signal peptide" evidence="3">
    <location>
        <begin position="1"/>
        <end position="17"/>
    </location>
</feature>
<evidence type="ECO:0000313" key="6">
    <source>
        <dbReference type="Proteomes" id="UP000663874"/>
    </source>
</evidence>
<dbReference type="Proteomes" id="UP000663874">
    <property type="component" value="Unassembled WGS sequence"/>
</dbReference>
<dbReference type="AlphaFoldDB" id="A0A818R0M2"/>
<feature type="compositionally biased region" description="Acidic residues" evidence="1">
    <location>
        <begin position="64"/>
        <end position="76"/>
    </location>
</feature>
<reference evidence="5" key="1">
    <citation type="submission" date="2021-02" db="EMBL/GenBank/DDBJ databases">
        <authorList>
            <person name="Nowell W R."/>
        </authorList>
    </citation>
    <scope>NUCLEOTIDE SEQUENCE</scope>
</reference>
<gene>
    <name evidence="5" type="ORF">FNK824_LOCUS5747</name>
    <name evidence="4" type="ORF">SEV965_LOCUS14814</name>
</gene>
<organism evidence="5 6">
    <name type="scientific">Rotaria sordida</name>
    <dbReference type="NCBI Taxonomy" id="392033"/>
    <lineage>
        <taxon>Eukaryota</taxon>
        <taxon>Metazoa</taxon>
        <taxon>Spiralia</taxon>
        <taxon>Gnathifera</taxon>
        <taxon>Rotifera</taxon>
        <taxon>Eurotatoria</taxon>
        <taxon>Bdelloidea</taxon>
        <taxon>Philodinida</taxon>
        <taxon>Philodinidae</taxon>
        <taxon>Rotaria</taxon>
    </lineage>
</organism>
<protein>
    <recommendedName>
        <fullName evidence="7">Syndecan</fullName>
    </recommendedName>
</protein>
<dbReference type="Proteomes" id="UP000663889">
    <property type="component" value="Unassembled WGS sequence"/>
</dbReference>
<evidence type="ECO:0000256" key="2">
    <source>
        <dbReference type="SAM" id="Phobius"/>
    </source>
</evidence>
<sequence>MFIRFLITSIFIIVVQSTVTNNLKNKSSSTLLSPKQFSFDDDDDYLNDKKIHSEGSGSSATLDDYADEDGDDDDDDQLSKIITSSTVSTTTTVKRIITKTFEQKKKNENYTKINSFDINEFYDDYKDDIDYNEPTIKTTTILLSSTIRPTSIRIILSFLTRPPIAAGILGGLAIGILTSVILLICIVQNYNKDDRTHSSITTGLLYPNQYGYSKTPQEFYA</sequence>
<proteinExistence type="predicted"/>
<evidence type="ECO:0000256" key="3">
    <source>
        <dbReference type="SAM" id="SignalP"/>
    </source>
</evidence>
<evidence type="ECO:0000313" key="4">
    <source>
        <dbReference type="EMBL" id="CAF1080256.1"/>
    </source>
</evidence>
<comment type="caution">
    <text evidence="5">The sequence shown here is derived from an EMBL/GenBank/DDBJ whole genome shotgun (WGS) entry which is preliminary data.</text>
</comment>
<accession>A0A818R0M2</accession>
<keyword evidence="2" id="KW-0812">Transmembrane</keyword>
<evidence type="ECO:0000256" key="1">
    <source>
        <dbReference type="SAM" id="MobiDB-lite"/>
    </source>
</evidence>
<feature type="transmembrane region" description="Helical" evidence="2">
    <location>
        <begin position="164"/>
        <end position="187"/>
    </location>
</feature>
<evidence type="ECO:0008006" key="7">
    <source>
        <dbReference type="Google" id="ProtNLM"/>
    </source>
</evidence>
<feature type="chain" id="PRO_5036414852" description="Syndecan" evidence="3">
    <location>
        <begin position="18"/>
        <end position="221"/>
    </location>
</feature>
<evidence type="ECO:0000313" key="5">
    <source>
        <dbReference type="EMBL" id="CAF3646577.1"/>
    </source>
</evidence>
<name>A0A818R0M2_9BILA</name>
<keyword evidence="2" id="KW-0472">Membrane</keyword>
<keyword evidence="2" id="KW-1133">Transmembrane helix</keyword>
<feature type="region of interest" description="Disordered" evidence="1">
    <location>
        <begin position="50"/>
        <end position="77"/>
    </location>
</feature>